<accession>A0A370BWR3</accession>
<proteinExistence type="predicted"/>
<name>A0A370BWR3_ASPNG</name>
<protein>
    <submittedName>
        <fullName evidence="2">Uncharacterized protein</fullName>
    </submittedName>
</protein>
<evidence type="ECO:0000313" key="3">
    <source>
        <dbReference type="Proteomes" id="UP000253845"/>
    </source>
</evidence>
<feature type="transmembrane region" description="Helical" evidence="1">
    <location>
        <begin position="55"/>
        <end position="76"/>
    </location>
</feature>
<organism evidence="2 3">
    <name type="scientific">Aspergillus niger ATCC 13496</name>
    <dbReference type="NCBI Taxonomy" id="1353008"/>
    <lineage>
        <taxon>Eukaryota</taxon>
        <taxon>Fungi</taxon>
        <taxon>Dikarya</taxon>
        <taxon>Ascomycota</taxon>
        <taxon>Pezizomycotina</taxon>
        <taxon>Eurotiomycetes</taxon>
        <taxon>Eurotiomycetidae</taxon>
        <taxon>Eurotiales</taxon>
        <taxon>Aspergillaceae</taxon>
        <taxon>Aspergillus</taxon>
        <taxon>Aspergillus subgen. Circumdati</taxon>
    </lineage>
</organism>
<keyword evidence="1" id="KW-1133">Transmembrane helix</keyword>
<evidence type="ECO:0000313" key="2">
    <source>
        <dbReference type="EMBL" id="RDH17561.1"/>
    </source>
</evidence>
<keyword evidence="1" id="KW-0472">Membrane</keyword>
<sequence>MRHSHCQQGSPQTNAMTVPKRVNRILSVNDNAFRVYSPCREHSHHYRHTYKCRTWGIWMVVLVYHISSVYNHALCISPRIVRK</sequence>
<dbReference type="VEuPathDB" id="FungiDB:M747DRAFT_96544"/>
<dbReference type="AlphaFoldDB" id="A0A370BWR3"/>
<dbReference type="Proteomes" id="UP000253845">
    <property type="component" value="Unassembled WGS sequence"/>
</dbReference>
<reference evidence="2 3" key="1">
    <citation type="submission" date="2018-07" db="EMBL/GenBank/DDBJ databases">
        <title>Section-level genome sequencing of Aspergillus section Nigri to investigate inter- and intra-species variation.</title>
        <authorList>
            <consortium name="DOE Joint Genome Institute"/>
            <person name="Vesth T.C."/>
            <person name="Nybo J.L."/>
            <person name="Theobald S."/>
            <person name="Frisvad J.C."/>
            <person name="Larsen T.O."/>
            <person name="Nielsen K.F."/>
            <person name="Hoof J.B."/>
            <person name="Brandl J."/>
            <person name="Salamov A."/>
            <person name="Riley R."/>
            <person name="Gladden J.M."/>
            <person name="Phatale P."/>
            <person name="Nielsen M.T."/>
            <person name="Lyhne E.K."/>
            <person name="Kogle M.E."/>
            <person name="Strasser K."/>
            <person name="McDonnell E."/>
            <person name="Barry K."/>
            <person name="Clum A."/>
            <person name="Chen C."/>
            <person name="Nolan M."/>
            <person name="Sandor L."/>
            <person name="Kuo A."/>
            <person name="Lipzen A."/>
            <person name="Hainaut M."/>
            <person name="Drula E."/>
            <person name="Tsang A."/>
            <person name="Magnuson J.K."/>
            <person name="Henrissat B."/>
            <person name="Wiebenga A."/>
            <person name="Simmons B.A."/>
            <person name="Makela M.R."/>
            <person name="De vries R.P."/>
            <person name="Grigoriev I.V."/>
            <person name="Mortensen U.H."/>
            <person name="Baker S.E."/>
            <person name="Andersen M.R."/>
        </authorList>
    </citation>
    <scope>NUCLEOTIDE SEQUENCE [LARGE SCALE GENOMIC DNA]</scope>
    <source>
        <strain evidence="2 3">ATCC 13496</strain>
    </source>
</reference>
<keyword evidence="1" id="KW-0812">Transmembrane</keyword>
<evidence type="ECO:0000256" key="1">
    <source>
        <dbReference type="SAM" id="Phobius"/>
    </source>
</evidence>
<dbReference type="EMBL" id="KZ851929">
    <property type="protein sequence ID" value="RDH17561.1"/>
    <property type="molecule type" value="Genomic_DNA"/>
</dbReference>
<gene>
    <name evidence="2" type="ORF">M747DRAFT_96544</name>
</gene>